<organism evidence="2 3">
    <name type="scientific">Emticicia soli</name>
    <dbReference type="NCBI Taxonomy" id="2027878"/>
    <lineage>
        <taxon>Bacteria</taxon>
        <taxon>Pseudomonadati</taxon>
        <taxon>Bacteroidota</taxon>
        <taxon>Cytophagia</taxon>
        <taxon>Cytophagales</taxon>
        <taxon>Leadbetterellaceae</taxon>
        <taxon>Emticicia</taxon>
    </lineage>
</organism>
<dbReference type="EMBL" id="JBHULC010000027">
    <property type="protein sequence ID" value="MFD2523083.1"/>
    <property type="molecule type" value="Genomic_DNA"/>
</dbReference>
<evidence type="ECO:0000313" key="3">
    <source>
        <dbReference type="Proteomes" id="UP001597510"/>
    </source>
</evidence>
<comment type="caution">
    <text evidence="2">The sequence shown here is derived from an EMBL/GenBank/DDBJ whole genome shotgun (WGS) entry which is preliminary data.</text>
</comment>
<dbReference type="Proteomes" id="UP001597510">
    <property type="component" value="Unassembled WGS sequence"/>
</dbReference>
<dbReference type="PROSITE" id="PS51257">
    <property type="entry name" value="PROKAR_LIPOPROTEIN"/>
    <property type="match status" value="1"/>
</dbReference>
<sequence length="99" mass="10875">MRTRFGILLMIFAMAMASCSNKPASDSFDGVIESIENGKDGYVAILKDTKGGNFEAIFSIPNMGTNYKRWEVGDALKIKGDTFAINNTFRVVAKEAVKE</sequence>
<gene>
    <name evidence="2" type="ORF">ACFSR2_19455</name>
</gene>
<evidence type="ECO:0000313" key="2">
    <source>
        <dbReference type="EMBL" id="MFD2523083.1"/>
    </source>
</evidence>
<proteinExistence type="predicted"/>
<dbReference type="RefSeq" id="WP_340239391.1">
    <property type="nucleotide sequence ID" value="NZ_JBBEWC010000012.1"/>
</dbReference>
<reference evidence="3" key="1">
    <citation type="journal article" date="2019" name="Int. J. Syst. Evol. Microbiol.">
        <title>The Global Catalogue of Microorganisms (GCM) 10K type strain sequencing project: providing services to taxonomists for standard genome sequencing and annotation.</title>
        <authorList>
            <consortium name="The Broad Institute Genomics Platform"/>
            <consortium name="The Broad Institute Genome Sequencing Center for Infectious Disease"/>
            <person name="Wu L."/>
            <person name="Ma J."/>
        </authorList>
    </citation>
    <scope>NUCLEOTIDE SEQUENCE [LARGE SCALE GENOMIC DNA]</scope>
    <source>
        <strain evidence="3">KCTC 52344</strain>
    </source>
</reference>
<keyword evidence="1" id="KW-0732">Signal</keyword>
<feature type="chain" id="PRO_5046952037" description="DUF5666 domain-containing protein" evidence="1">
    <location>
        <begin position="25"/>
        <end position="99"/>
    </location>
</feature>
<protein>
    <recommendedName>
        <fullName evidence="4">DUF5666 domain-containing protein</fullName>
    </recommendedName>
</protein>
<accession>A0ABW5JDB0</accession>
<name>A0ABW5JDB0_9BACT</name>
<feature type="signal peptide" evidence="1">
    <location>
        <begin position="1"/>
        <end position="24"/>
    </location>
</feature>
<keyword evidence="3" id="KW-1185">Reference proteome</keyword>
<evidence type="ECO:0000256" key="1">
    <source>
        <dbReference type="SAM" id="SignalP"/>
    </source>
</evidence>
<evidence type="ECO:0008006" key="4">
    <source>
        <dbReference type="Google" id="ProtNLM"/>
    </source>
</evidence>